<evidence type="ECO:0008006" key="3">
    <source>
        <dbReference type="Google" id="ProtNLM"/>
    </source>
</evidence>
<proteinExistence type="predicted"/>
<accession>A0ABQ4V0P6</accession>
<name>A0ABQ4V0P6_9HYPH</name>
<reference evidence="1" key="2">
    <citation type="submission" date="2021-08" db="EMBL/GenBank/DDBJ databases">
        <authorList>
            <person name="Tani A."/>
            <person name="Ola A."/>
            <person name="Ogura Y."/>
            <person name="Katsura K."/>
            <person name="Hayashi T."/>
        </authorList>
    </citation>
    <scope>NUCLEOTIDE SEQUENCE</scope>
    <source>
        <strain evidence="1">DSM 14458</strain>
    </source>
</reference>
<organism evidence="1 2">
    <name type="scientific">Methylorubrum suomiense</name>
    <dbReference type="NCBI Taxonomy" id="144191"/>
    <lineage>
        <taxon>Bacteria</taxon>
        <taxon>Pseudomonadati</taxon>
        <taxon>Pseudomonadota</taxon>
        <taxon>Alphaproteobacteria</taxon>
        <taxon>Hyphomicrobiales</taxon>
        <taxon>Methylobacteriaceae</taxon>
        <taxon>Methylorubrum</taxon>
    </lineage>
</organism>
<evidence type="ECO:0000313" key="1">
    <source>
        <dbReference type="EMBL" id="GJE77273.1"/>
    </source>
</evidence>
<keyword evidence="2" id="KW-1185">Reference proteome</keyword>
<evidence type="ECO:0000313" key="2">
    <source>
        <dbReference type="Proteomes" id="UP001055093"/>
    </source>
</evidence>
<sequence length="161" mass="16083">MALRKPLVLGDDGLPQALQSGDTISVPVNAPSLRSAINGESVAIPFGTPVYASSGTQVRRGQANAKATAKLVGLVYDSSIAAGASGAVAQTGILTGTAAQWDAVAGTTGGLVFGTYYFLDPATPGKITATPPTTAGQVNVCIGSALSATELEVDIELPILL</sequence>
<reference evidence="1" key="1">
    <citation type="journal article" date="2021" name="Front. Microbiol.">
        <title>Comprehensive Comparative Genomics and Phenotyping of Methylobacterium Species.</title>
        <authorList>
            <person name="Alessa O."/>
            <person name="Ogura Y."/>
            <person name="Fujitani Y."/>
            <person name="Takami H."/>
            <person name="Hayashi T."/>
            <person name="Sahin N."/>
            <person name="Tani A."/>
        </authorList>
    </citation>
    <scope>NUCLEOTIDE SEQUENCE</scope>
    <source>
        <strain evidence="1">DSM 14458</strain>
    </source>
</reference>
<gene>
    <name evidence="1" type="ORF">BGCPKDLD_3876</name>
</gene>
<protein>
    <recommendedName>
        <fullName evidence="3">Bacteriophage lambda head decoration protein D</fullName>
    </recommendedName>
</protein>
<dbReference type="EMBL" id="BPRE01000013">
    <property type="protein sequence ID" value="GJE77273.1"/>
    <property type="molecule type" value="Genomic_DNA"/>
</dbReference>
<comment type="caution">
    <text evidence="1">The sequence shown here is derived from an EMBL/GenBank/DDBJ whole genome shotgun (WGS) entry which is preliminary data.</text>
</comment>
<dbReference type="RefSeq" id="WP_238308390.1">
    <property type="nucleotide sequence ID" value="NZ_BPRE01000013.1"/>
</dbReference>
<dbReference type="Proteomes" id="UP001055093">
    <property type="component" value="Unassembled WGS sequence"/>
</dbReference>